<reference evidence="6" key="1">
    <citation type="submission" date="2022-11" db="UniProtKB">
        <authorList>
            <consortium name="WormBaseParasite"/>
        </authorList>
    </citation>
    <scope>IDENTIFICATION</scope>
</reference>
<dbReference type="GO" id="GO:0030158">
    <property type="term" value="F:protein xylosyltransferase activity"/>
    <property type="evidence" value="ECO:0007669"/>
    <property type="project" value="InterPro"/>
</dbReference>
<dbReference type="GO" id="GO:0015012">
    <property type="term" value="P:heparan sulfate proteoglycan biosynthetic process"/>
    <property type="evidence" value="ECO:0007669"/>
    <property type="project" value="TreeGrafter"/>
</dbReference>
<keyword evidence="3" id="KW-0735">Signal-anchor</keyword>
<proteinExistence type="predicted"/>
<dbReference type="GO" id="GO:0000139">
    <property type="term" value="C:Golgi membrane"/>
    <property type="evidence" value="ECO:0007669"/>
    <property type="project" value="UniProtKB-SubCell"/>
</dbReference>
<evidence type="ECO:0000313" key="6">
    <source>
        <dbReference type="WBParaSite" id="nRc.2.0.1.t41560-RA"/>
    </source>
</evidence>
<evidence type="ECO:0000256" key="3">
    <source>
        <dbReference type="ARBA" id="ARBA00022968"/>
    </source>
</evidence>
<accession>A0A915KVH4</accession>
<dbReference type="InterPro" id="IPR043538">
    <property type="entry name" value="XYLT"/>
</dbReference>
<evidence type="ECO:0000256" key="1">
    <source>
        <dbReference type="ARBA" id="ARBA00004323"/>
    </source>
</evidence>
<dbReference type="GO" id="GO:0050650">
    <property type="term" value="P:chondroitin sulfate proteoglycan biosynthetic process"/>
    <property type="evidence" value="ECO:0007669"/>
    <property type="project" value="TreeGrafter"/>
</dbReference>
<dbReference type="Proteomes" id="UP000887565">
    <property type="component" value="Unplaced"/>
</dbReference>
<keyword evidence="4" id="KW-1133">Transmembrane helix</keyword>
<dbReference type="WBParaSite" id="nRc.2.0.1.t41560-RA">
    <property type="protein sequence ID" value="nRc.2.0.1.t41560-RA"/>
    <property type="gene ID" value="nRc.2.0.1.g41560"/>
</dbReference>
<dbReference type="PANTHER" id="PTHR46025:SF3">
    <property type="entry name" value="XYLOSYLTRANSFERASE OXT"/>
    <property type="match status" value="1"/>
</dbReference>
<keyword evidence="4" id="KW-0472">Membrane</keyword>
<sequence length="257" mass="29119">MLNKFDLVEGMILKSIMSCADVPVTFEALISKNLTTINNKITNNPILLSSSEENNTASSAETVSNPLISVAVVLNVNASHSLYFFRNAMSLFYDTDQLAVRTKWQIGKRSLVIDIIVIDPQGQISLPVPFEIGSTNETVLIPLPLLKSTTRRIPTGLWQLQIFDIENLLAELKFYILPTRNTFNTTFAQAESNNVAKWYDILSKFYFIRDMCVSNRHATNYKRYCRCQKVRLPTCEFGTTWSSAKKDLKSDAIEMLL</sequence>
<evidence type="ECO:0000313" key="5">
    <source>
        <dbReference type="Proteomes" id="UP000887565"/>
    </source>
</evidence>
<protein>
    <submittedName>
        <fullName evidence="6">Uncharacterized protein</fullName>
    </submittedName>
</protein>
<dbReference type="PANTHER" id="PTHR46025">
    <property type="entry name" value="XYLOSYLTRANSFERASE OXT"/>
    <property type="match status" value="1"/>
</dbReference>
<comment type="subcellular location">
    <subcellularLocation>
        <location evidence="1">Golgi apparatus membrane</location>
        <topology evidence="1">Single-pass type II membrane protein</topology>
    </subcellularLocation>
</comment>
<organism evidence="5 6">
    <name type="scientific">Romanomermis culicivorax</name>
    <name type="common">Nematode worm</name>
    <dbReference type="NCBI Taxonomy" id="13658"/>
    <lineage>
        <taxon>Eukaryota</taxon>
        <taxon>Metazoa</taxon>
        <taxon>Ecdysozoa</taxon>
        <taxon>Nematoda</taxon>
        <taxon>Enoplea</taxon>
        <taxon>Dorylaimia</taxon>
        <taxon>Mermithida</taxon>
        <taxon>Mermithoidea</taxon>
        <taxon>Mermithidae</taxon>
        <taxon>Romanomermis</taxon>
    </lineage>
</organism>
<name>A0A915KVH4_ROMCU</name>
<evidence type="ECO:0000256" key="4">
    <source>
        <dbReference type="ARBA" id="ARBA00022989"/>
    </source>
</evidence>
<keyword evidence="2" id="KW-0812">Transmembrane</keyword>
<evidence type="ECO:0000256" key="2">
    <source>
        <dbReference type="ARBA" id="ARBA00022692"/>
    </source>
</evidence>
<dbReference type="AlphaFoldDB" id="A0A915KVH4"/>
<keyword evidence="5" id="KW-1185">Reference proteome</keyword>